<dbReference type="InterPro" id="IPR036884">
    <property type="entry name" value="2Fe-2S-bd_dom_sf"/>
</dbReference>
<dbReference type="InterPro" id="IPR051452">
    <property type="entry name" value="Diverse_Oxidoreductases"/>
</dbReference>
<keyword evidence="5" id="KW-0411">Iron-sulfur</keyword>
<dbReference type="InterPro" id="IPR001041">
    <property type="entry name" value="2Fe-2S_ferredoxin-type"/>
</dbReference>
<evidence type="ECO:0000256" key="2">
    <source>
        <dbReference type="ARBA" id="ARBA00022723"/>
    </source>
</evidence>
<dbReference type="Proteomes" id="UP001161389">
    <property type="component" value="Unassembled WGS sequence"/>
</dbReference>
<proteinExistence type="predicted"/>
<dbReference type="Gene3D" id="3.10.20.30">
    <property type="match status" value="1"/>
</dbReference>
<keyword evidence="3" id="KW-0560">Oxidoreductase</keyword>
<evidence type="ECO:0000313" key="7">
    <source>
        <dbReference type="EMBL" id="GLQ32410.1"/>
    </source>
</evidence>
<evidence type="ECO:0000256" key="5">
    <source>
        <dbReference type="ARBA" id="ARBA00023014"/>
    </source>
</evidence>
<comment type="caution">
    <text evidence="7">The sequence shown here is derived from an EMBL/GenBank/DDBJ whole genome shotgun (WGS) entry which is preliminary data.</text>
</comment>
<keyword evidence="4" id="KW-0408">Iron</keyword>
<gene>
    <name evidence="7" type="ORF">GCM10007876_28890</name>
</gene>
<dbReference type="SUPFAM" id="SSF47741">
    <property type="entry name" value="CO dehydrogenase ISP C-domain like"/>
    <property type="match status" value="1"/>
</dbReference>
<dbReference type="InterPro" id="IPR012675">
    <property type="entry name" value="Beta-grasp_dom_sf"/>
</dbReference>
<dbReference type="InterPro" id="IPR002888">
    <property type="entry name" value="2Fe-2S-bd"/>
</dbReference>
<protein>
    <submittedName>
        <fullName evidence="7">(2Fe-2S)-binding protein</fullName>
    </submittedName>
</protein>
<evidence type="ECO:0000313" key="8">
    <source>
        <dbReference type="Proteomes" id="UP001161389"/>
    </source>
</evidence>
<sequence length="195" mass="21216">MFLWLSLARKALQLEGKYVISFELNGSKVEVDVEPDTPLLWVVRDTLGLTGTKFGCGMGLCGACTVHLNGQPIRSCSMPISAISEQSITTIEGIGSDSALHPVQQAWIEESVPQCGYCQSGQIMSATALLQQNPTPSLQEIKYFMAGNICRCGTYPKIQKAILKAAAQLQSQNSFESESNISEFNNYELAQEVTS</sequence>
<accession>A0AA37W7B6</accession>
<dbReference type="SUPFAM" id="SSF54292">
    <property type="entry name" value="2Fe-2S ferredoxin-like"/>
    <property type="match status" value="1"/>
</dbReference>
<dbReference type="InterPro" id="IPR006058">
    <property type="entry name" value="2Fe2S_fd_BS"/>
</dbReference>
<organism evidence="7 8">
    <name type="scientific">Litoribrevibacter albus</name>
    <dbReference type="NCBI Taxonomy" id="1473156"/>
    <lineage>
        <taxon>Bacteria</taxon>
        <taxon>Pseudomonadati</taxon>
        <taxon>Pseudomonadota</taxon>
        <taxon>Gammaproteobacteria</taxon>
        <taxon>Oceanospirillales</taxon>
        <taxon>Oceanospirillaceae</taxon>
        <taxon>Litoribrevibacter</taxon>
    </lineage>
</organism>
<dbReference type="Pfam" id="PF00111">
    <property type="entry name" value="Fer2"/>
    <property type="match status" value="1"/>
</dbReference>
<dbReference type="PROSITE" id="PS51085">
    <property type="entry name" value="2FE2S_FER_2"/>
    <property type="match status" value="1"/>
</dbReference>
<dbReference type="PANTHER" id="PTHR44379">
    <property type="entry name" value="OXIDOREDUCTASE WITH IRON-SULFUR SUBUNIT"/>
    <property type="match status" value="1"/>
</dbReference>
<dbReference type="PANTHER" id="PTHR44379:SF2">
    <property type="entry name" value="BLR6218 PROTEIN"/>
    <property type="match status" value="1"/>
</dbReference>
<feature type="domain" description="2Fe-2S ferredoxin-type" evidence="6">
    <location>
        <begin position="18"/>
        <end position="94"/>
    </location>
</feature>
<dbReference type="RefSeq" id="WP_431356915.1">
    <property type="nucleotide sequence ID" value="NZ_BSNM01000015.1"/>
</dbReference>
<dbReference type="Gene3D" id="1.10.150.120">
    <property type="entry name" value="[2Fe-2S]-binding domain"/>
    <property type="match status" value="1"/>
</dbReference>
<reference evidence="7" key="2">
    <citation type="submission" date="2023-01" db="EMBL/GenBank/DDBJ databases">
        <title>Draft genome sequence of Litoribrevibacter albus strain NBRC 110071.</title>
        <authorList>
            <person name="Sun Q."/>
            <person name="Mori K."/>
        </authorList>
    </citation>
    <scope>NUCLEOTIDE SEQUENCE</scope>
    <source>
        <strain evidence="7">NBRC 110071</strain>
    </source>
</reference>
<dbReference type="FunFam" id="1.10.150.120:FF:000003">
    <property type="entry name" value="Carbon monoxide dehydrogenase, small subunit"/>
    <property type="match status" value="1"/>
</dbReference>
<evidence type="ECO:0000259" key="6">
    <source>
        <dbReference type="PROSITE" id="PS51085"/>
    </source>
</evidence>
<keyword evidence="8" id="KW-1185">Reference proteome</keyword>
<reference evidence="7" key="1">
    <citation type="journal article" date="2014" name="Int. J. Syst. Evol. Microbiol.">
        <title>Complete genome sequence of Corynebacterium casei LMG S-19264T (=DSM 44701T), isolated from a smear-ripened cheese.</title>
        <authorList>
            <consortium name="US DOE Joint Genome Institute (JGI-PGF)"/>
            <person name="Walter F."/>
            <person name="Albersmeier A."/>
            <person name="Kalinowski J."/>
            <person name="Ruckert C."/>
        </authorList>
    </citation>
    <scope>NUCLEOTIDE SEQUENCE</scope>
    <source>
        <strain evidence="7">NBRC 110071</strain>
    </source>
</reference>
<dbReference type="PROSITE" id="PS00197">
    <property type="entry name" value="2FE2S_FER_1"/>
    <property type="match status" value="1"/>
</dbReference>
<keyword evidence="2" id="KW-0479">Metal-binding</keyword>
<dbReference type="GO" id="GO:0016491">
    <property type="term" value="F:oxidoreductase activity"/>
    <property type="evidence" value="ECO:0007669"/>
    <property type="project" value="UniProtKB-KW"/>
</dbReference>
<evidence type="ECO:0000256" key="4">
    <source>
        <dbReference type="ARBA" id="ARBA00023004"/>
    </source>
</evidence>
<dbReference type="GO" id="GO:0051537">
    <property type="term" value="F:2 iron, 2 sulfur cluster binding"/>
    <property type="evidence" value="ECO:0007669"/>
    <property type="project" value="UniProtKB-KW"/>
</dbReference>
<dbReference type="EMBL" id="BSNM01000015">
    <property type="protein sequence ID" value="GLQ32410.1"/>
    <property type="molecule type" value="Genomic_DNA"/>
</dbReference>
<dbReference type="CDD" id="cd00207">
    <property type="entry name" value="fer2"/>
    <property type="match status" value="1"/>
</dbReference>
<evidence type="ECO:0000256" key="3">
    <source>
        <dbReference type="ARBA" id="ARBA00023002"/>
    </source>
</evidence>
<dbReference type="InterPro" id="IPR036010">
    <property type="entry name" value="2Fe-2S_ferredoxin-like_sf"/>
</dbReference>
<dbReference type="Pfam" id="PF01799">
    <property type="entry name" value="Fer2_2"/>
    <property type="match status" value="1"/>
</dbReference>
<name>A0AA37W7B6_9GAMM</name>
<evidence type="ECO:0000256" key="1">
    <source>
        <dbReference type="ARBA" id="ARBA00022714"/>
    </source>
</evidence>
<keyword evidence="1" id="KW-0001">2Fe-2S</keyword>
<dbReference type="AlphaFoldDB" id="A0AA37W7B6"/>
<dbReference type="GO" id="GO:0046872">
    <property type="term" value="F:metal ion binding"/>
    <property type="evidence" value="ECO:0007669"/>
    <property type="project" value="UniProtKB-KW"/>
</dbReference>